<dbReference type="Proteomes" id="UP000445000">
    <property type="component" value="Unassembled WGS sequence"/>
</dbReference>
<dbReference type="EMBL" id="BLJN01000003">
    <property type="protein sequence ID" value="GFE81222.1"/>
    <property type="molecule type" value="Genomic_DNA"/>
</dbReference>
<gene>
    <name evidence="3" type="primary">ptr1</name>
    <name evidence="3" type="ORF">GCM10011487_32220</name>
</gene>
<keyword evidence="4" id="KW-1185">Reference proteome</keyword>
<dbReference type="PRINTS" id="PR00080">
    <property type="entry name" value="SDRFAMILY"/>
</dbReference>
<name>A0A829YF00_9GAMM</name>
<evidence type="ECO:0000256" key="1">
    <source>
        <dbReference type="ARBA" id="ARBA00006484"/>
    </source>
</evidence>
<accession>A0A829YF00</accession>
<dbReference type="FunFam" id="3.40.50.720:FF:000084">
    <property type="entry name" value="Short-chain dehydrogenase reductase"/>
    <property type="match status" value="1"/>
</dbReference>
<dbReference type="PRINTS" id="PR00081">
    <property type="entry name" value="GDHRDH"/>
</dbReference>
<proteinExistence type="inferred from homology"/>
<dbReference type="InterPro" id="IPR002347">
    <property type="entry name" value="SDR_fam"/>
</dbReference>
<dbReference type="RefSeq" id="WP_161812899.1">
    <property type="nucleotide sequence ID" value="NZ_BLJN01000003.1"/>
</dbReference>
<dbReference type="AlphaFoldDB" id="A0A829YF00"/>
<dbReference type="NCBIfam" id="NF006598">
    <property type="entry name" value="PRK09135.1"/>
    <property type="match status" value="1"/>
</dbReference>
<comment type="similarity">
    <text evidence="1">Belongs to the short-chain dehydrogenases/reductases (SDR) family.</text>
</comment>
<dbReference type="SUPFAM" id="SSF51735">
    <property type="entry name" value="NAD(P)-binding Rossmann-fold domains"/>
    <property type="match status" value="1"/>
</dbReference>
<dbReference type="PROSITE" id="PS00061">
    <property type="entry name" value="ADH_SHORT"/>
    <property type="match status" value="1"/>
</dbReference>
<organism evidence="3 4">
    <name type="scientific">Steroidobacter agaridevorans</name>
    <dbReference type="NCBI Taxonomy" id="2695856"/>
    <lineage>
        <taxon>Bacteria</taxon>
        <taxon>Pseudomonadati</taxon>
        <taxon>Pseudomonadota</taxon>
        <taxon>Gammaproteobacteria</taxon>
        <taxon>Steroidobacterales</taxon>
        <taxon>Steroidobacteraceae</taxon>
        <taxon>Steroidobacter</taxon>
    </lineage>
</organism>
<reference evidence="4" key="1">
    <citation type="submission" date="2020-01" db="EMBL/GenBank/DDBJ databases">
        <title>'Steroidobacter agaridevorans' sp. nov., agar-degrading bacteria isolated from rhizosphere soils.</title>
        <authorList>
            <person name="Ikenaga M."/>
            <person name="Kataoka M."/>
            <person name="Murouchi A."/>
            <person name="Katsuragi S."/>
            <person name="Sakai M."/>
        </authorList>
    </citation>
    <scope>NUCLEOTIDE SEQUENCE [LARGE SCALE GENOMIC DNA]</scope>
    <source>
        <strain evidence="4">YU21-B</strain>
    </source>
</reference>
<dbReference type="PANTHER" id="PTHR43639:SF1">
    <property type="entry name" value="SHORT-CHAIN DEHYDROGENASE_REDUCTASE FAMILY PROTEIN"/>
    <property type="match status" value="1"/>
</dbReference>
<dbReference type="GO" id="GO:0016491">
    <property type="term" value="F:oxidoreductase activity"/>
    <property type="evidence" value="ECO:0007669"/>
    <property type="project" value="UniProtKB-KW"/>
</dbReference>
<evidence type="ECO:0000313" key="3">
    <source>
        <dbReference type="EMBL" id="GFE81222.1"/>
    </source>
</evidence>
<dbReference type="PANTHER" id="PTHR43639">
    <property type="entry name" value="OXIDOREDUCTASE, SHORT-CHAIN DEHYDROGENASE/REDUCTASE FAMILY (AFU_ORTHOLOGUE AFUA_5G02870)"/>
    <property type="match status" value="1"/>
</dbReference>
<dbReference type="Gene3D" id="3.40.50.720">
    <property type="entry name" value="NAD(P)-binding Rossmann-like Domain"/>
    <property type="match status" value="1"/>
</dbReference>
<protein>
    <submittedName>
        <fullName evidence="3">Pteridine reductase</fullName>
    </submittedName>
</protein>
<sequence>MDTSNALAQRSVLITGAARRIGAALARGFHAEGANVCIHFHRSAGEAEQLRDELNAARADSAVCAAADLLDTEALPTLVERATCAFGRLDVLINNASTFYPTPLGTVTAKQWDDLMGTNLRAPLFLAQAAAPALKAARGLIINMIDIHAQRPLPQHPVYSSAKAGLMMLTRSLARELAPEVRVNGIAPGPILWPEGGLDETVKQEIIDKTLLKRSGSPPDIVRAALFFAKDGPFVTGQILAIDGGRSVGW</sequence>
<dbReference type="InterPro" id="IPR020904">
    <property type="entry name" value="Sc_DH/Rdtase_CS"/>
</dbReference>
<comment type="caution">
    <text evidence="3">The sequence shown here is derived from an EMBL/GenBank/DDBJ whole genome shotgun (WGS) entry which is preliminary data.</text>
</comment>
<keyword evidence="2" id="KW-0560">Oxidoreductase</keyword>
<evidence type="ECO:0000256" key="2">
    <source>
        <dbReference type="ARBA" id="ARBA00023002"/>
    </source>
</evidence>
<dbReference type="InterPro" id="IPR036291">
    <property type="entry name" value="NAD(P)-bd_dom_sf"/>
</dbReference>
<evidence type="ECO:0000313" key="4">
    <source>
        <dbReference type="Proteomes" id="UP000445000"/>
    </source>
</evidence>
<dbReference type="Pfam" id="PF13561">
    <property type="entry name" value="adh_short_C2"/>
    <property type="match status" value="1"/>
</dbReference>